<organism evidence="1 2">
    <name type="scientific">Terricaulis silvestris</name>
    <dbReference type="NCBI Taxonomy" id="2686094"/>
    <lineage>
        <taxon>Bacteria</taxon>
        <taxon>Pseudomonadati</taxon>
        <taxon>Pseudomonadota</taxon>
        <taxon>Alphaproteobacteria</taxon>
        <taxon>Caulobacterales</taxon>
        <taxon>Caulobacteraceae</taxon>
        <taxon>Terricaulis</taxon>
    </lineage>
</organism>
<gene>
    <name evidence="1" type="ORF">DSM104635_01025</name>
</gene>
<name>A0A6I6MI92_9CAUL</name>
<reference evidence="2" key="1">
    <citation type="submission" date="2019-12" db="EMBL/GenBank/DDBJ databases">
        <title>Complete genome of Terracaulis silvestris 0127_4.</title>
        <authorList>
            <person name="Vieira S."/>
            <person name="Riedel T."/>
            <person name="Sproer C."/>
            <person name="Pascual J."/>
            <person name="Boedeker C."/>
            <person name="Overmann J."/>
        </authorList>
    </citation>
    <scope>NUCLEOTIDE SEQUENCE [LARGE SCALE GENOMIC DNA]</scope>
    <source>
        <strain evidence="2">0127_4</strain>
    </source>
</reference>
<dbReference type="EMBL" id="CP047045">
    <property type="protein sequence ID" value="QGZ94209.1"/>
    <property type="molecule type" value="Genomic_DNA"/>
</dbReference>
<sequence length="281" mass="30223">MGRSGIGAGRCGDFAGMVNGECWPIEHLLRYAGSVTLGPTLLVALDAAYGAFAGYLRPQRMEASSMRDPARILATLSSAPLRDLTGEQIGPYAGWALTTVGSVTDYKHFLPRILEQAVRDSSWLGTQPPVIASRLNMAEWRSWPEAERSAVIQVFMAALRGAISQHPDEAGGASEWLCALATIGEDIQPILQAWVRDARGNALLQIANLAMELPTLVSMDAHEQLFWADVASETRTAIVTWLNSAEIGAAFAGASEIAESDMWRIDEGMKAIAEAAGSTRH</sequence>
<protein>
    <submittedName>
        <fullName evidence="1">Uncharacterized protein</fullName>
    </submittedName>
</protein>
<accession>A0A6I6MI92</accession>
<keyword evidence="2" id="KW-1185">Reference proteome</keyword>
<dbReference type="KEGG" id="tsv:DSM104635_01025"/>
<evidence type="ECO:0000313" key="2">
    <source>
        <dbReference type="Proteomes" id="UP000431269"/>
    </source>
</evidence>
<dbReference type="Proteomes" id="UP000431269">
    <property type="component" value="Chromosome"/>
</dbReference>
<proteinExistence type="predicted"/>
<evidence type="ECO:0000313" key="1">
    <source>
        <dbReference type="EMBL" id="QGZ94209.1"/>
    </source>
</evidence>
<dbReference type="AlphaFoldDB" id="A0A6I6MI92"/>